<accession>A0A9P1D2V4</accession>
<evidence type="ECO:0000256" key="7">
    <source>
        <dbReference type="RuleBase" id="RU361169"/>
    </source>
</evidence>
<evidence type="ECO:0000256" key="8">
    <source>
        <dbReference type="SAM" id="MobiDB-lite"/>
    </source>
</evidence>
<dbReference type="PANTHER" id="PTHR31375">
    <property type="match status" value="1"/>
</dbReference>
<dbReference type="OrthoDB" id="187139at2759"/>
<proteinExistence type="inferred from homology"/>
<comment type="subcellular location">
    <subcellularLocation>
        <location evidence="1">Secreted</location>
        <location evidence="1">Cell wall</location>
    </subcellularLocation>
</comment>
<dbReference type="EMBL" id="CAMXCT010003140">
    <property type="protein sequence ID" value="CAI4002688.1"/>
    <property type="molecule type" value="Genomic_DNA"/>
</dbReference>
<dbReference type="EMBL" id="CAMXCT020003140">
    <property type="protein sequence ID" value="CAL1156063.1"/>
    <property type="molecule type" value="Genomic_DNA"/>
</dbReference>
<name>A0A9P1D2V4_9DINO</name>
<feature type="compositionally biased region" description="Low complexity" evidence="8">
    <location>
        <begin position="185"/>
        <end position="195"/>
    </location>
</feature>
<evidence type="ECO:0000256" key="3">
    <source>
        <dbReference type="ARBA" id="ARBA00022512"/>
    </source>
</evidence>
<keyword evidence="11" id="KW-1185">Reference proteome</keyword>
<feature type="compositionally biased region" description="Acidic residues" evidence="8">
    <location>
        <begin position="175"/>
        <end position="184"/>
    </location>
</feature>
<dbReference type="AlphaFoldDB" id="A0A9P1D2V4"/>
<reference evidence="10 11" key="2">
    <citation type="submission" date="2024-05" db="EMBL/GenBank/DDBJ databases">
        <authorList>
            <person name="Chen Y."/>
            <person name="Shah S."/>
            <person name="Dougan E. K."/>
            <person name="Thang M."/>
            <person name="Chan C."/>
        </authorList>
    </citation>
    <scope>NUCLEOTIDE SEQUENCE [LARGE SCALE GENOMIC DNA]</scope>
</reference>
<protein>
    <submittedName>
        <fullName evidence="10">Probable polygalacturonase At3g15720 (PG) (Pectinase At3g15720)</fullName>
    </submittedName>
</protein>
<dbReference type="GO" id="GO:0005975">
    <property type="term" value="P:carbohydrate metabolic process"/>
    <property type="evidence" value="ECO:0007669"/>
    <property type="project" value="InterPro"/>
</dbReference>
<evidence type="ECO:0000256" key="6">
    <source>
        <dbReference type="ARBA" id="ARBA00023295"/>
    </source>
</evidence>
<feature type="region of interest" description="Disordered" evidence="8">
    <location>
        <begin position="41"/>
        <end position="96"/>
    </location>
</feature>
<dbReference type="Pfam" id="PF00295">
    <property type="entry name" value="Glyco_hydro_28"/>
    <property type="match status" value="1"/>
</dbReference>
<dbReference type="InterPro" id="IPR011050">
    <property type="entry name" value="Pectin_lyase_fold/virulence"/>
</dbReference>
<comment type="caution">
    <text evidence="9">The sequence shown here is derived from an EMBL/GenBank/DDBJ whole genome shotgun (WGS) entry which is preliminary data.</text>
</comment>
<keyword evidence="5 7" id="KW-0378">Hydrolase</keyword>
<evidence type="ECO:0000313" key="11">
    <source>
        <dbReference type="Proteomes" id="UP001152797"/>
    </source>
</evidence>
<feature type="region of interest" description="Disordered" evidence="8">
    <location>
        <begin position="173"/>
        <end position="195"/>
    </location>
</feature>
<keyword evidence="4" id="KW-0964">Secreted</keyword>
<keyword evidence="6 7" id="KW-0326">Glycosidase</keyword>
<dbReference type="EMBL" id="CAMXCT030003140">
    <property type="protein sequence ID" value="CAL4790000.1"/>
    <property type="molecule type" value="Genomic_DNA"/>
</dbReference>
<evidence type="ECO:0000313" key="10">
    <source>
        <dbReference type="EMBL" id="CAL4790000.1"/>
    </source>
</evidence>
<dbReference type="InterPro" id="IPR012334">
    <property type="entry name" value="Pectin_lyas_fold"/>
</dbReference>
<dbReference type="SUPFAM" id="SSF51126">
    <property type="entry name" value="Pectin lyase-like"/>
    <property type="match status" value="1"/>
</dbReference>
<gene>
    <name evidence="9" type="ORF">C1SCF055_LOCUS28626</name>
</gene>
<evidence type="ECO:0000313" key="9">
    <source>
        <dbReference type="EMBL" id="CAI4002688.1"/>
    </source>
</evidence>
<evidence type="ECO:0000256" key="2">
    <source>
        <dbReference type="ARBA" id="ARBA00008834"/>
    </source>
</evidence>
<evidence type="ECO:0000256" key="4">
    <source>
        <dbReference type="ARBA" id="ARBA00022525"/>
    </source>
</evidence>
<dbReference type="GO" id="GO:0004650">
    <property type="term" value="F:polygalacturonase activity"/>
    <property type="evidence" value="ECO:0007669"/>
    <property type="project" value="InterPro"/>
</dbReference>
<dbReference type="InterPro" id="IPR000743">
    <property type="entry name" value="Glyco_hydro_28"/>
</dbReference>
<organism evidence="9">
    <name type="scientific">Cladocopium goreaui</name>
    <dbReference type="NCBI Taxonomy" id="2562237"/>
    <lineage>
        <taxon>Eukaryota</taxon>
        <taxon>Sar</taxon>
        <taxon>Alveolata</taxon>
        <taxon>Dinophyceae</taxon>
        <taxon>Suessiales</taxon>
        <taxon>Symbiodiniaceae</taxon>
        <taxon>Cladocopium</taxon>
    </lineage>
</organism>
<evidence type="ECO:0000256" key="1">
    <source>
        <dbReference type="ARBA" id="ARBA00004191"/>
    </source>
</evidence>
<reference evidence="9" key="1">
    <citation type="submission" date="2022-10" db="EMBL/GenBank/DDBJ databases">
        <authorList>
            <person name="Chen Y."/>
            <person name="Dougan E. K."/>
            <person name="Chan C."/>
            <person name="Rhodes N."/>
            <person name="Thang M."/>
        </authorList>
    </citation>
    <scope>NUCLEOTIDE SEQUENCE</scope>
</reference>
<keyword evidence="3" id="KW-0134">Cell wall</keyword>
<dbReference type="Gene3D" id="2.160.20.10">
    <property type="entry name" value="Single-stranded right-handed beta-helix, Pectin lyase-like"/>
    <property type="match status" value="1"/>
</dbReference>
<sequence length="617" mass="67548">MINPLGALQPLPKFEPTPLDVTMVRRYFCTMESLELIEGIKAEQAQTTPQERGRARPRNGDFGPALSRDAADPPALREVTARPKGGRNGRNGLSAERPHGTRVVVLHRNSANSQAVSHTPHLRWKFGLSDIPAMLGGLSVWRYSQPGADAAPFQETPVEAEAALEALPTTAAVEAEVDSAEDSGDSPSSSEIPSDWPCGEVLTPVDFGAKGDGHHDDSSAVWAAIAHGIRCNSTVLLGPRRHRFLVMPNVLEVTAENLIIVFEAQLVGPTLEAWNPTLESWPKGSCAYAEAHCQRSGGQSPEFARSQWSLLFLRNCRNMTLVGRSEGTHLEGGLLAPGNSFWRVRNTKPQVRGYCLLKLDSCEDMRISKLQLHDSPMYQVVVARSHEVELNGLRITLSNQALGDSGAHNTDGVNILNSSRVTLRRSVIESGDDNVVVKEGSSDIFAESLQLRRGKGVSIGSLGEREAEGQEVTNVLFRDISSDHCVHGVRIKTWKGARGLVQNATFERFRVADVMVGWYSHRPNLLSSFTVRFRDFSGTFQQMDRKASALLCVRLLGLGSDWDLSKSWCDDVTYENIALRPAGPAIPQRVLSWHVSSPESPCAIFTTDRGGELETPL</sequence>
<evidence type="ECO:0000256" key="5">
    <source>
        <dbReference type="ARBA" id="ARBA00022801"/>
    </source>
</evidence>
<dbReference type="Proteomes" id="UP001152797">
    <property type="component" value="Unassembled WGS sequence"/>
</dbReference>
<comment type="similarity">
    <text evidence="2 7">Belongs to the glycosyl hydrolase 28 family.</text>
</comment>